<name>A0A1U9NG13_9BACT</name>
<dbReference type="RefSeq" id="WP_146658673.1">
    <property type="nucleotide sequence ID" value="NZ_CP019791.1"/>
</dbReference>
<proteinExistence type="inferred from homology"/>
<keyword evidence="3" id="KW-0812">Transmembrane</keyword>
<dbReference type="GO" id="GO:0016780">
    <property type="term" value="F:phosphotransferase activity, for other substituted phosphate groups"/>
    <property type="evidence" value="ECO:0007669"/>
    <property type="project" value="InterPro"/>
</dbReference>
<sequence length="308" mass="34196">MTPKQNNNGTKANLMRRVHKHRLKTVAVLPSLITLLNGLAGFAAIWFAGDGMYMFSFHQVEISYFSVAAALIFIAMVADMLDGRIARMSHATSSFGGQLDSLCDVISFGLAPAYLVLKMMEYKLTALVNPPAELSGFLTRFIWLAAAVYLACAAIRLARFNVENEEDETSHMSFMGLPTPAAAGGLASMVMFYEGLVTTVSRDSIVFTLGEGFILFSMPFAAMMCGLLMISRIRYPHVVNQLIRGRQPMTHLLYSLVLLGLILWSLTNALLIVFWLFIFSGLFKWAHHLALRTRHKHTNTEPANTHAK</sequence>
<reference evidence="5" key="1">
    <citation type="submission" date="2017-02" db="EMBL/GenBank/DDBJ databases">
        <title>Comparative genomics and description of representatives of a novel lineage of planctomycetes thriving in anoxic sediments.</title>
        <authorList>
            <person name="Spring S."/>
            <person name="Bunk B."/>
            <person name="Sproer C."/>
        </authorList>
    </citation>
    <scope>NUCLEOTIDE SEQUENCE [LARGE SCALE GENOMIC DNA]</scope>
    <source>
        <strain evidence="5">ST-NAGAB-D1</strain>
    </source>
</reference>
<feature type="transmembrane region" description="Helical" evidence="3">
    <location>
        <begin position="62"/>
        <end position="81"/>
    </location>
</feature>
<feature type="transmembrane region" description="Helical" evidence="3">
    <location>
        <begin position="213"/>
        <end position="231"/>
    </location>
</feature>
<dbReference type="Gene3D" id="1.20.120.1760">
    <property type="match status" value="1"/>
</dbReference>
<dbReference type="EMBL" id="CP019791">
    <property type="protein sequence ID" value="AQT66872.1"/>
    <property type="molecule type" value="Genomic_DNA"/>
</dbReference>
<evidence type="ECO:0000313" key="5">
    <source>
        <dbReference type="Proteomes" id="UP000189674"/>
    </source>
</evidence>
<dbReference type="Pfam" id="PF01066">
    <property type="entry name" value="CDP-OH_P_transf"/>
    <property type="match status" value="1"/>
</dbReference>
<evidence type="ECO:0000256" key="1">
    <source>
        <dbReference type="ARBA" id="ARBA00022679"/>
    </source>
</evidence>
<comment type="similarity">
    <text evidence="2">Belongs to the CDP-alcohol phosphatidyltransferase class-I family.</text>
</comment>
<evidence type="ECO:0000256" key="2">
    <source>
        <dbReference type="RuleBase" id="RU003750"/>
    </source>
</evidence>
<feature type="transmembrane region" description="Helical" evidence="3">
    <location>
        <begin position="174"/>
        <end position="193"/>
    </location>
</feature>
<dbReference type="InterPro" id="IPR048254">
    <property type="entry name" value="CDP_ALCOHOL_P_TRANSF_CS"/>
</dbReference>
<evidence type="ECO:0000256" key="3">
    <source>
        <dbReference type="SAM" id="Phobius"/>
    </source>
</evidence>
<evidence type="ECO:0000313" key="4">
    <source>
        <dbReference type="EMBL" id="AQT66872.1"/>
    </source>
</evidence>
<dbReference type="Proteomes" id="UP000189674">
    <property type="component" value="Chromosome"/>
</dbReference>
<feature type="transmembrane region" description="Helical" evidence="3">
    <location>
        <begin position="252"/>
        <end position="278"/>
    </location>
</feature>
<feature type="transmembrane region" description="Helical" evidence="3">
    <location>
        <begin position="140"/>
        <end position="162"/>
    </location>
</feature>
<feature type="transmembrane region" description="Helical" evidence="3">
    <location>
        <begin position="102"/>
        <end position="120"/>
    </location>
</feature>
<dbReference type="AlphaFoldDB" id="A0A1U9NG13"/>
<dbReference type="InterPro" id="IPR000462">
    <property type="entry name" value="CDP-OH_P_trans"/>
</dbReference>
<protein>
    <submittedName>
        <fullName evidence="4">CDP-diacylglycerol-serine O-phosphatidyltransferase</fullName>
    </submittedName>
</protein>
<feature type="transmembrane region" description="Helical" evidence="3">
    <location>
        <begin position="25"/>
        <end position="47"/>
    </location>
</feature>
<keyword evidence="1 2" id="KW-0808">Transferase</keyword>
<dbReference type="PROSITE" id="PS00379">
    <property type="entry name" value="CDP_ALCOHOL_P_TRANSF"/>
    <property type="match status" value="1"/>
</dbReference>
<dbReference type="STRING" id="1936003.STSP2_00010"/>
<accession>A0A1U9NG13</accession>
<dbReference type="KEGG" id="alus:STSP2_00010"/>
<dbReference type="GO" id="GO:0008654">
    <property type="term" value="P:phospholipid biosynthetic process"/>
    <property type="evidence" value="ECO:0007669"/>
    <property type="project" value="InterPro"/>
</dbReference>
<dbReference type="InterPro" id="IPR043130">
    <property type="entry name" value="CDP-OH_PTrfase_TM_dom"/>
</dbReference>
<keyword evidence="3" id="KW-1133">Transmembrane helix</keyword>
<gene>
    <name evidence="4" type="ORF">STSP2_00010</name>
</gene>
<keyword evidence="5" id="KW-1185">Reference proteome</keyword>
<organism evidence="4 5">
    <name type="scientific">Anaerohalosphaera lusitana</name>
    <dbReference type="NCBI Taxonomy" id="1936003"/>
    <lineage>
        <taxon>Bacteria</taxon>
        <taxon>Pseudomonadati</taxon>
        <taxon>Planctomycetota</taxon>
        <taxon>Phycisphaerae</taxon>
        <taxon>Sedimentisphaerales</taxon>
        <taxon>Anaerohalosphaeraceae</taxon>
        <taxon>Anaerohalosphaera</taxon>
    </lineage>
</organism>
<dbReference type="OrthoDB" id="9777147at2"/>
<dbReference type="GO" id="GO:0016020">
    <property type="term" value="C:membrane"/>
    <property type="evidence" value="ECO:0007669"/>
    <property type="project" value="InterPro"/>
</dbReference>
<keyword evidence="3" id="KW-0472">Membrane</keyword>